<organism evidence="7 8">
    <name type="scientific">Bacillus thermozeamaize</name>
    <dbReference type="NCBI Taxonomy" id="230954"/>
    <lineage>
        <taxon>Bacteria</taxon>
        <taxon>Bacillati</taxon>
        <taxon>Bacillota</taxon>
        <taxon>Bacilli</taxon>
        <taxon>Bacillales</taxon>
        <taxon>Bacillaceae</taxon>
        <taxon>Bacillus</taxon>
    </lineage>
</organism>
<dbReference type="InterPro" id="IPR010156">
    <property type="entry name" value="CRISPR-assoc_prot_Cas6"/>
</dbReference>
<feature type="active site" description="Proton acceptor" evidence="5">
    <location>
        <position position="25"/>
    </location>
</feature>
<feature type="domain" description="CRISPR associated protein Cas6 C-terminal" evidence="6">
    <location>
        <begin position="121"/>
        <end position="242"/>
    </location>
</feature>
<sequence>MTLQAEENVFQLPVHYNYYIQSALYRVQDPDFSDFLHNVGFQYGERQFRLFTFSRLMGRYRLLRDEAVIRFEGPVKLVVSSPVIPFCQAVMNTILREDGLRLGRVNLRVVQMATEQQTAGSDSIVVQTLSPITVYSTLFRADGRKYTQYFHPREKDFRELVYQNLQRKLQLIRGPEAAEEVADGPAFDIQPLRVPKMHLVMYKGTVIKGYSGRFRLMGNQALLDVALNAGIGVKGSQGFGCLTKVGSVYRREM</sequence>
<proteinExistence type="inferred from homology"/>
<dbReference type="InterPro" id="IPR045747">
    <property type="entry name" value="CRISPR-assoc_prot_Cas6_N_sf"/>
</dbReference>
<dbReference type="EMBL" id="LZRT01000064">
    <property type="protein sequence ID" value="OUM88225.1"/>
    <property type="molecule type" value="Genomic_DNA"/>
</dbReference>
<feature type="active site" description="Proton donor" evidence="5">
    <location>
        <position position="37"/>
    </location>
</feature>
<dbReference type="GO" id="GO:0003723">
    <property type="term" value="F:RNA binding"/>
    <property type="evidence" value="ECO:0007669"/>
    <property type="project" value="UniProtKB-KW"/>
</dbReference>
<comment type="similarity">
    <text evidence="1 4">Belongs to the CRISPR-associated protein Cas6/Cse3/CasE family.</text>
</comment>
<dbReference type="InterPro" id="IPR049435">
    <property type="entry name" value="Cas_Cas6_C"/>
</dbReference>
<dbReference type="PANTHER" id="PTHR36984">
    <property type="entry name" value="CRISPR-ASSOCIATED ENDORIBONUCLEASE CAS6 1"/>
    <property type="match status" value="1"/>
</dbReference>
<dbReference type="Gene3D" id="3.30.70.1890">
    <property type="match status" value="1"/>
</dbReference>
<dbReference type="Proteomes" id="UP000196475">
    <property type="component" value="Unassembled WGS sequence"/>
</dbReference>
<keyword evidence="3" id="KW-0051">Antiviral defense</keyword>
<dbReference type="Gene3D" id="3.30.70.1900">
    <property type="match status" value="1"/>
</dbReference>
<dbReference type="PANTHER" id="PTHR36984:SF1">
    <property type="entry name" value="CRISPR-ASSOCIATED ENDORIBONUCLEASE CAS6 1"/>
    <property type="match status" value="1"/>
</dbReference>
<evidence type="ECO:0000256" key="3">
    <source>
        <dbReference type="ARBA" id="ARBA00023118"/>
    </source>
</evidence>
<dbReference type="GO" id="GO:0051607">
    <property type="term" value="P:defense response to virus"/>
    <property type="evidence" value="ECO:0007669"/>
    <property type="project" value="UniProtKB-KW"/>
</dbReference>
<dbReference type="PIRSF" id="PIRSF005054">
    <property type="entry name" value="PF1131"/>
    <property type="match status" value="1"/>
</dbReference>
<dbReference type="Pfam" id="PF21350">
    <property type="entry name" value="Cas6_I-A"/>
    <property type="match status" value="1"/>
</dbReference>
<dbReference type="CDD" id="cd21140">
    <property type="entry name" value="Cas6_I-like"/>
    <property type="match status" value="1"/>
</dbReference>
<dbReference type="GO" id="GO:0016788">
    <property type="term" value="F:hydrolase activity, acting on ester bonds"/>
    <property type="evidence" value="ECO:0007669"/>
    <property type="project" value="InterPro"/>
</dbReference>
<reference evidence="8" key="1">
    <citation type="submission" date="2016-06" db="EMBL/GenBank/DDBJ databases">
        <authorList>
            <person name="Nascimento L."/>
            <person name="Pereira R.V."/>
            <person name="Martins L.F."/>
            <person name="Quaggio R.B."/>
            <person name="Silva A.M."/>
            <person name="Setubal J.C."/>
        </authorList>
    </citation>
    <scope>NUCLEOTIDE SEQUENCE [LARGE SCALE GENOMIC DNA]</scope>
</reference>
<evidence type="ECO:0000256" key="5">
    <source>
        <dbReference type="PIRSR" id="PIRSR005054-50"/>
    </source>
</evidence>
<dbReference type="AlphaFoldDB" id="A0A1Y3PLF2"/>
<protein>
    <recommendedName>
        <fullName evidence="4">CRISPR-associated endoribonuclease</fullName>
    </recommendedName>
</protein>
<dbReference type="Pfam" id="PF01881">
    <property type="entry name" value="Cas_Cas6_C"/>
    <property type="match status" value="1"/>
</dbReference>
<evidence type="ECO:0000259" key="6">
    <source>
        <dbReference type="Pfam" id="PF01881"/>
    </source>
</evidence>
<evidence type="ECO:0000313" key="7">
    <source>
        <dbReference type="EMBL" id="OUM88225.1"/>
    </source>
</evidence>
<accession>A0A1Y3PLF2</accession>
<evidence type="ECO:0000256" key="2">
    <source>
        <dbReference type="ARBA" id="ARBA00022884"/>
    </source>
</evidence>
<keyword evidence="2" id="KW-0694">RNA-binding</keyword>
<comment type="function">
    <text evidence="4">CRISPR (clustered regularly interspaced short palindromic repeat), is an adaptive immune system that provides protection against mobile genetic elements (viruses, transposable elements and conjugative plasmids). CRISPR clusters contain sequences complementary to antecedent mobile elements and target invading nucleic acids. CRISPR clusters are transcribed and processed into CRISPR RNA (crRNA).</text>
</comment>
<dbReference type="NCBIfam" id="TIGR01877">
    <property type="entry name" value="cas_cas6"/>
    <property type="match status" value="1"/>
</dbReference>
<name>A0A1Y3PLF2_9BACI</name>
<comment type="caution">
    <text evidence="7">The sequence shown here is derived from an EMBL/GenBank/DDBJ whole genome shotgun (WGS) entry which is preliminary data.</text>
</comment>
<evidence type="ECO:0000256" key="1">
    <source>
        <dbReference type="ARBA" id="ARBA00005937"/>
    </source>
</evidence>
<evidence type="ECO:0000313" key="8">
    <source>
        <dbReference type="Proteomes" id="UP000196475"/>
    </source>
</evidence>
<evidence type="ECO:0000256" key="4">
    <source>
        <dbReference type="PIRNR" id="PIRNR005054"/>
    </source>
</evidence>
<gene>
    <name evidence="7" type="ORF">BAA01_08610</name>
</gene>